<dbReference type="InterPro" id="IPR036922">
    <property type="entry name" value="Rieske_2Fe-2S_sf"/>
</dbReference>
<dbReference type="Gene3D" id="2.102.10.10">
    <property type="entry name" value="Rieske [2Fe-2S] iron-sulphur domain"/>
    <property type="match status" value="1"/>
</dbReference>
<evidence type="ECO:0000313" key="2">
    <source>
        <dbReference type="Proteomes" id="UP000018945"/>
    </source>
</evidence>
<proteinExistence type="predicted"/>
<dbReference type="EMBL" id="AZZX01000009">
    <property type="protein sequence ID" value="ETS15673.1"/>
    <property type="molecule type" value="Genomic_DNA"/>
</dbReference>
<dbReference type="HOGENOM" id="CLU_198799_0_0_5"/>
<reference evidence="1 2" key="1">
    <citation type="submission" date="2013-12" db="EMBL/GenBank/DDBJ databases">
        <title>The Genome Sequence of Bartonella quintana JK 73.</title>
        <authorList>
            <consortium name="The Broad Institute Genomics Platform"/>
            <consortium name="The Broad Institute Genome Sequencing Center for Infectious Disease"/>
            <person name="Feldgarden M."/>
            <person name="Kirby J."/>
            <person name="Birtles R."/>
            <person name="Dasch G."/>
            <person name="Hendrix L."/>
            <person name="Koehler J."/>
            <person name="Kosoy M."/>
            <person name="Young S."/>
            <person name="Zeng Q."/>
            <person name="Gargeya S."/>
            <person name="Fitzgerald M."/>
            <person name="Abouelleil A."/>
            <person name="Alvarado L."/>
            <person name="Chapman S.B."/>
            <person name="Gainer-Dewar J."/>
            <person name="Goldberg J."/>
            <person name="Griggs A."/>
            <person name="Gujja S."/>
            <person name="Hansen M."/>
            <person name="Howarth C."/>
            <person name="Imamovic A."/>
            <person name="Ireland A."/>
            <person name="Larimer J."/>
            <person name="McCowan C."/>
            <person name="Murphy C."/>
            <person name="Pearson M."/>
            <person name="Poon T.W."/>
            <person name="Priest M."/>
            <person name="Roberts A."/>
            <person name="Saif S."/>
            <person name="Shea T."/>
            <person name="Sykes S."/>
            <person name="Wortman J."/>
            <person name="Nusbaum C."/>
            <person name="Birren B."/>
        </authorList>
    </citation>
    <scope>NUCLEOTIDE SEQUENCE [LARGE SCALE GENOMIC DNA]</scope>
    <source>
        <strain evidence="1 2">JK 73</strain>
    </source>
</reference>
<organism evidence="1 2">
    <name type="scientific">Bartonella quintana JK 73</name>
    <dbReference type="NCBI Taxonomy" id="1402976"/>
    <lineage>
        <taxon>Bacteria</taxon>
        <taxon>Pseudomonadati</taxon>
        <taxon>Pseudomonadota</taxon>
        <taxon>Alphaproteobacteria</taxon>
        <taxon>Hyphomicrobiales</taxon>
        <taxon>Bartonellaceae</taxon>
        <taxon>Bartonella</taxon>
    </lineage>
</organism>
<comment type="caution">
    <text evidence="1">The sequence shown here is derived from an EMBL/GenBank/DDBJ whole genome shotgun (WGS) entry which is preliminary data.</text>
</comment>
<dbReference type="PATRIC" id="fig|1402976.3.peg.766"/>
<name>W3TYP1_BARQI</name>
<dbReference type="GO" id="GO:0051537">
    <property type="term" value="F:2 iron, 2 sulfur cluster binding"/>
    <property type="evidence" value="ECO:0007669"/>
    <property type="project" value="InterPro"/>
</dbReference>
<evidence type="ECO:0000313" key="1">
    <source>
        <dbReference type="EMBL" id="ETS15673.1"/>
    </source>
</evidence>
<protein>
    <submittedName>
        <fullName evidence="1">Uncharacterized protein</fullName>
    </submittedName>
</protein>
<dbReference type="AlphaFoldDB" id="W3TYP1"/>
<accession>W3TYP1</accession>
<dbReference type="Proteomes" id="UP000018945">
    <property type="component" value="Unassembled WGS sequence"/>
</dbReference>
<sequence length="76" mass="8814">MTVKWRGQPVVIRNRTAKEIAEARTTELRILKDRQARNPNLESAEEARDFARSASKGCENWLILINPLYAYRLSNI</sequence>
<gene>
    <name evidence="1" type="ORF">Q649_00614</name>
</gene>